<dbReference type="EMBL" id="VLKH01000010">
    <property type="protein sequence ID" value="TWH78146.1"/>
    <property type="molecule type" value="Genomic_DNA"/>
</dbReference>
<dbReference type="Gene3D" id="1.10.10.10">
    <property type="entry name" value="Winged helix-like DNA-binding domain superfamily/Winged helix DNA-binding domain"/>
    <property type="match status" value="1"/>
</dbReference>
<dbReference type="GO" id="GO:0003700">
    <property type="term" value="F:DNA-binding transcription factor activity"/>
    <property type="evidence" value="ECO:0007669"/>
    <property type="project" value="InterPro"/>
</dbReference>
<dbReference type="Pfam" id="PF03466">
    <property type="entry name" value="LysR_substrate"/>
    <property type="match status" value="1"/>
</dbReference>
<dbReference type="InterPro" id="IPR036388">
    <property type="entry name" value="WH-like_DNA-bd_sf"/>
</dbReference>
<dbReference type="Proteomes" id="UP000315343">
    <property type="component" value="Unassembled WGS sequence"/>
</dbReference>
<sequence>MYLKEQTYVCTLAETGNISKAADQLFITQPALSTYISNLEQNLGVQLFAKVNNKFVLTYIGERYVEKAKAMLKLQNEFNLELSLFEKGVNGRIRIGVQARRSPFIVADIICLFKQTHPNIEIVFYEGVIFTLEKMIEENRLDLIIYTCLERKPNLVYERIKEDKILVAINSLSSLRSRTNWNEADKYPWIDIEDIKDEILILPHKGQSLRDICELLFKSEKFKPKKIIEIRNIETIISMVSRNLGVGFNRESYADNMNAANVMYLNIKQEKTPSELVIAYTKNSSQIPNFMNIVESIKTLLLNK</sequence>
<dbReference type="InterPro" id="IPR036390">
    <property type="entry name" value="WH_DNA-bd_sf"/>
</dbReference>
<name>A0A562J4N0_9FIRM</name>
<keyword evidence="3 6" id="KW-0238">DNA-binding</keyword>
<evidence type="ECO:0000256" key="4">
    <source>
        <dbReference type="ARBA" id="ARBA00023163"/>
    </source>
</evidence>
<keyword evidence="4" id="KW-0804">Transcription</keyword>
<comment type="caution">
    <text evidence="6">The sequence shown here is derived from an EMBL/GenBank/DDBJ whole genome shotgun (WGS) entry which is preliminary data.</text>
</comment>
<dbReference type="OrthoDB" id="1825944at2"/>
<keyword evidence="7" id="KW-1185">Reference proteome</keyword>
<evidence type="ECO:0000313" key="6">
    <source>
        <dbReference type="EMBL" id="TWH78146.1"/>
    </source>
</evidence>
<proteinExistence type="inferred from homology"/>
<dbReference type="AlphaFoldDB" id="A0A562J4N0"/>
<dbReference type="GO" id="GO:0003677">
    <property type="term" value="F:DNA binding"/>
    <property type="evidence" value="ECO:0007669"/>
    <property type="project" value="UniProtKB-KW"/>
</dbReference>
<protein>
    <submittedName>
        <fullName evidence="6">DNA-binding transcriptional LysR family regulator</fullName>
    </submittedName>
</protein>
<reference evidence="6 7" key="1">
    <citation type="submission" date="2019-07" db="EMBL/GenBank/DDBJ databases">
        <title>Genomic Encyclopedia of Type Strains, Phase I: the one thousand microbial genomes (KMG-I) project.</title>
        <authorList>
            <person name="Kyrpides N."/>
        </authorList>
    </citation>
    <scope>NUCLEOTIDE SEQUENCE [LARGE SCALE GENOMIC DNA]</scope>
    <source>
        <strain evidence="6 7">DSM 13558</strain>
    </source>
</reference>
<dbReference type="PRINTS" id="PR00039">
    <property type="entry name" value="HTHLYSR"/>
</dbReference>
<evidence type="ECO:0000259" key="5">
    <source>
        <dbReference type="PROSITE" id="PS50931"/>
    </source>
</evidence>
<keyword evidence="2" id="KW-0805">Transcription regulation</keyword>
<dbReference type="InterPro" id="IPR005119">
    <property type="entry name" value="LysR_subst-bd"/>
</dbReference>
<dbReference type="PANTHER" id="PTHR30126">
    <property type="entry name" value="HTH-TYPE TRANSCRIPTIONAL REGULATOR"/>
    <property type="match status" value="1"/>
</dbReference>
<dbReference type="SUPFAM" id="SSF46785">
    <property type="entry name" value="Winged helix' DNA-binding domain"/>
    <property type="match status" value="1"/>
</dbReference>
<evidence type="ECO:0000313" key="7">
    <source>
        <dbReference type="Proteomes" id="UP000315343"/>
    </source>
</evidence>
<feature type="domain" description="HTH lysR-type" evidence="5">
    <location>
        <begin position="1"/>
        <end position="58"/>
    </location>
</feature>
<comment type="similarity">
    <text evidence="1">Belongs to the LysR transcriptional regulatory family.</text>
</comment>
<accession>A0A562J4N0</accession>
<dbReference type="Gene3D" id="3.40.190.290">
    <property type="match status" value="1"/>
</dbReference>
<dbReference type="SUPFAM" id="SSF53850">
    <property type="entry name" value="Periplasmic binding protein-like II"/>
    <property type="match status" value="1"/>
</dbReference>
<dbReference type="RefSeq" id="WP_145085415.1">
    <property type="nucleotide sequence ID" value="NZ_VLKH01000010.1"/>
</dbReference>
<evidence type="ECO:0000256" key="1">
    <source>
        <dbReference type="ARBA" id="ARBA00009437"/>
    </source>
</evidence>
<evidence type="ECO:0000256" key="3">
    <source>
        <dbReference type="ARBA" id="ARBA00023125"/>
    </source>
</evidence>
<organism evidence="6 7">
    <name type="scientific">Sedimentibacter saalensis</name>
    <dbReference type="NCBI Taxonomy" id="130788"/>
    <lineage>
        <taxon>Bacteria</taxon>
        <taxon>Bacillati</taxon>
        <taxon>Bacillota</taxon>
        <taxon>Tissierellia</taxon>
        <taxon>Sedimentibacter</taxon>
    </lineage>
</organism>
<dbReference type="PROSITE" id="PS50931">
    <property type="entry name" value="HTH_LYSR"/>
    <property type="match status" value="1"/>
</dbReference>
<gene>
    <name evidence="6" type="ORF">LY60_02986</name>
</gene>
<dbReference type="CDD" id="cd05466">
    <property type="entry name" value="PBP2_LTTR_substrate"/>
    <property type="match status" value="1"/>
</dbReference>
<dbReference type="Pfam" id="PF00126">
    <property type="entry name" value="HTH_1"/>
    <property type="match status" value="1"/>
</dbReference>
<evidence type="ECO:0000256" key="2">
    <source>
        <dbReference type="ARBA" id="ARBA00023015"/>
    </source>
</evidence>
<dbReference type="InterPro" id="IPR000847">
    <property type="entry name" value="LysR_HTH_N"/>
</dbReference>